<keyword evidence="5 7" id="KW-0472">Membrane</keyword>
<evidence type="ECO:0000313" key="8">
    <source>
        <dbReference type="EMBL" id="MCP1388167.1"/>
    </source>
</evidence>
<feature type="transmembrane region" description="Helical" evidence="7">
    <location>
        <begin position="323"/>
        <end position="345"/>
    </location>
</feature>
<dbReference type="Proteomes" id="UP001204000">
    <property type="component" value="Unassembled WGS sequence"/>
</dbReference>
<evidence type="ECO:0000256" key="3">
    <source>
        <dbReference type="ARBA" id="ARBA00022692"/>
    </source>
</evidence>
<feature type="region of interest" description="Disordered" evidence="6">
    <location>
        <begin position="1"/>
        <end position="28"/>
    </location>
</feature>
<dbReference type="Pfam" id="PF02690">
    <property type="entry name" value="Na_Pi_cotrans"/>
    <property type="match status" value="2"/>
</dbReference>
<evidence type="ECO:0000256" key="7">
    <source>
        <dbReference type="SAM" id="Phobius"/>
    </source>
</evidence>
<accession>A0ABT1G2B2</accession>
<dbReference type="EMBL" id="JAMFTQ010000010">
    <property type="protein sequence ID" value="MCP1388167.1"/>
    <property type="molecule type" value="Genomic_DNA"/>
</dbReference>
<keyword evidence="4 7" id="KW-1133">Transmembrane helix</keyword>
<keyword evidence="9" id="KW-1185">Reference proteome</keyword>
<evidence type="ECO:0000256" key="2">
    <source>
        <dbReference type="ARBA" id="ARBA00022475"/>
    </source>
</evidence>
<comment type="caution">
    <text evidence="8">The sequence shown here is derived from an EMBL/GenBank/DDBJ whole genome shotgun (WGS) entry which is preliminary data.</text>
</comment>
<evidence type="ECO:0000256" key="1">
    <source>
        <dbReference type="ARBA" id="ARBA00004651"/>
    </source>
</evidence>
<name>A0ABT1G2B2_9CORY</name>
<comment type="subcellular location">
    <subcellularLocation>
        <location evidence="1">Cell membrane</location>
        <topology evidence="1">Multi-pass membrane protein</topology>
    </subcellularLocation>
</comment>
<sequence>MSRDTGGSTAVRLEDNVGKQGSDDDFEKQFEEEKKDPLGFLPFTGTAKSVAEWVAVALAVWLLLNGVGMIGDGFKMAAGDQAKQLFAFAENPFVGLAIGIITTAIIQSSSTTTSIVVGMLAGGLPLEIAVPMLFGANIGTSVTSTLVAVGLAGNKRQFRNAFSMATVHDFFNLLALLIFFPLELFFGVLSKSAQAIAPSLSGQGDNPVASVFNVVGDFIDTITEPLVSLATGLVEPLGNVWGGIILAVLGIVLILVSISFIGNLLNALLVGRAQEILHAALGRGVFTGVLSGALITAIVQSSSTTTALAVPLAGSGKFKVRELFPFVVGANIGTTITGLIAAFSASGVEAEAAMTGALVHTMFNLFSAIVILGIPFLRELPPTGSDWLAKMADRNKIYVFVWVAGVFFVIPILAVIISNALS</sequence>
<dbReference type="PANTHER" id="PTHR10010">
    <property type="entry name" value="SOLUTE CARRIER FAMILY 34 SODIUM PHOSPHATE , MEMBER 2-RELATED"/>
    <property type="match status" value="1"/>
</dbReference>
<feature type="transmembrane region" description="Helical" evidence="7">
    <location>
        <begin position="53"/>
        <end position="74"/>
    </location>
</feature>
<feature type="transmembrane region" description="Helical" evidence="7">
    <location>
        <begin position="397"/>
        <end position="421"/>
    </location>
</feature>
<evidence type="ECO:0000313" key="9">
    <source>
        <dbReference type="Proteomes" id="UP001204000"/>
    </source>
</evidence>
<dbReference type="InterPro" id="IPR003841">
    <property type="entry name" value="Na/Pi_transpt"/>
</dbReference>
<evidence type="ECO:0000256" key="4">
    <source>
        <dbReference type="ARBA" id="ARBA00022989"/>
    </source>
</evidence>
<feature type="transmembrane region" description="Helical" evidence="7">
    <location>
        <begin position="86"/>
        <end position="108"/>
    </location>
</feature>
<organism evidence="8 9">
    <name type="scientific">Corynebacterium stercoris</name>
    <dbReference type="NCBI Taxonomy" id="2943490"/>
    <lineage>
        <taxon>Bacteria</taxon>
        <taxon>Bacillati</taxon>
        <taxon>Actinomycetota</taxon>
        <taxon>Actinomycetes</taxon>
        <taxon>Mycobacteriales</taxon>
        <taxon>Corynebacteriaceae</taxon>
        <taxon>Corynebacterium</taxon>
    </lineage>
</organism>
<keyword evidence="3 7" id="KW-0812">Transmembrane</keyword>
<dbReference type="RefSeq" id="WP_253578384.1">
    <property type="nucleotide sequence ID" value="NZ_JAMFTQ010000010.1"/>
</dbReference>
<feature type="transmembrane region" description="Helical" evidence="7">
    <location>
        <begin position="281"/>
        <end position="303"/>
    </location>
</feature>
<protein>
    <submittedName>
        <fullName evidence="8">Na/Pi symporter</fullName>
    </submittedName>
</protein>
<keyword evidence="2" id="KW-1003">Cell membrane</keyword>
<feature type="transmembrane region" description="Helical" evidence="7">
    <location>
        <begin position="357"/>
        <end position="377"/>
    </location>
</feature>
<feature type="transmembrane region" description="Helical" evidence="7">
    <location>
        <begin position="170"/>
        <end position="189"/>
    </location>
</feature>
<gene>
    <name evidence="8" type="ORF">M5J20_08195</name>
</gene>
<proteinExistence type="predicted"/>
<evidence type="ECO:0000256" key="5">
    <source>
        <dbReference type="ARBA" id="ARBA00023136"/>
    </source>
</evidence>
<dbReference type="NCBIfam" id="NF037997">
    <property type="entry name" value="Na_Pi_symport"/>
    <property type="match status" value="2"/>
</dbReference>
<reference evidence="8" key="1">
    <citation type="submission" date="2022-05" db="EMBL/GenBank/DDBJ databases">
        <title>Corynebacterium sp. TA-R-1 sp. nov., isolated from human feces.</title>
        <authorList>
            <person name="Shamsuzzaman M."/>
            <person name="Dahal R.H."/>
        </authorList>
    </citation>
    <scope>NUCLEOTIDE SEQUENCE</scope>
    <source>
        <strain evidence="8">TA-R-1</strain>
    </source>
</reference>
<evidence type="ECO:0000256" key="6">
    <source>
        <dbReference type="SAM" id="MobiDB-lite"/>
    </source>
</evidence>
<dbReference type="PANTHER" id="PTHR10010:SF46">
    <property type="entry name" value="SODIUM-DEPENDENT PHOSPHATE TRANSPORT PROTEIN 2B"/>
    <property type="match status" value="1"/>
</dbReference>
<feature type="transmembrane region" description="Helical" evidence="7">
    <location>
        <begin position="240"/>
        <end position="269"/>
    </location>
</feature>
<feature type="transmembrane region" description="Helical" evidence="7">
    <location>
        <begin position="128"/>
        <end position="149"/>
    </location>
</feature>